<evidence type="ECO:0000256" key="2">
    <source>
        <dbReference type="ARBA" id="ARBA00022630"/>
    </source>
</evidence>
<keyword evidence="3" id="KW-0274">FAD</keyword>
<dbReference type="PANTHER" id="PTHR43400">
    <property type="entry name" value="FUMARATE REDUCTASE"/>
    <property type="match status" value="1"/>
</dbReference>
<keyword evidence="2" id="KW-0285">Flavoprotein</keyword>
<dbReference type="Proteomes" id="UP000549616">
    <property type="component" value="Unassembled WGS sequence"/>
</dbReference>
<dbReference type="PRINTS" id="PR00368">
    <property type="entry name" value="FADPNR"/>
</dbReference>
<keyword evidence="4" id="KW-0560">Oxidoreductase</keyword>
<dbReference type="Gene3D" id="3.50.50.60">
    <property type="entry name" value="FAD/NAD(P)-binding domain"/>
    <property type="match status" value="1"/>
</dbReference>
<evidence type="ECO:0000256" key="4">
    <source>
        <dbReference type="ARBA" id="ARBA00023002"/>
    </source>
</evidence>
<dbReference type="AlphaFoldDB" id="A0A853BAS7"/>
<dbReference type="PRINTS" id="PR00411">
    <property type="entry name" value="PNDRDTASEI"/>
</dbReference>
<keyword evidence="7" id="KW-1185">Reference proteome</keyword>
<gene>
    <name evidence="6" type="ORF">HNR02_005654</name>
</gene>
<dbReference type="SUPFAM" id="SSF56425">
    <property type="entry name" value="Succinate dehydrogenase/fumarate reductase flavoprotein, catalytic domain"/>
    <property type="match status" value="1"/>
</dbReference>
<accession>A0A853BAS7</accession>
<dbReference type="InterPro" id="IPR050315">
    <property type="entry name" value="FAD-oxidoreductase_2"/>
</dbReference>
<feature type="domain" description="FAD-dependent oxidoreductase 2 FAD-binding" evidence="5">
    <location>
        <begin position="6"/>
        <end position="418"/>
    </location>
</feature>
<dbReference type="RefSeq" id="WP_312861191.1">
    <property type="nucleotide sequence ID" value="NZ_JACCFK010000002.1"/>
</dbReference>
<sequence length="438" mass="45839">MTDNVDLLVVGGGMAGLTAATRAVQRGLRVLLVERAPNLGGSALYAGYLWTAPTIEAMDEANPDGDPALKAAVVNGFPGAVDFLRGLGVPVGPAVPILRFGRGHQFDTALYVETCRKIVAGAGEILTSTTTGRLRVDDAGTVVGAELTLPGGQTRAVTARATMLATGGFQADAELRAEYVHAAAGEIPLRSNPYSRGDGLRLAQGAGGVAANRHGGFYGHLVPSQITLEPELFVDLALYYSEHALMFNLDGERFVDETVGDHHNANALLAQREARALLITDARGYREFVNAAYVEGAPFTDKFALARRRGGRCVIADDAEDFAAMPPEWGYHGVKIAEEVARLAAGEAPSPAREFDPRPLAELPYYVVETVPAITFPFAGVRVDEKAHVLSKAGDVVPGLYAAGSDIGGLYVGAYAGGLAPAVVLALAGTDDVVSTLS</sequence>
<dbReference type="GO" id="GO:0033765">
    <property type="term" value="F:steroid dehydrogenase activity, acting on the CH-CH group of donors"/>
    <property type="evidence" value="ECO:0007669"/>
    <property type="project" value="UniProtKB-ARBA"/>
</dbReference>
<proteinExistence type="predicted"/>
<evidence type="ECO:0000259" key="5">
    <source>
        <dbReference type="Pfam" id="PF00890"/>
    </source>
</evidence>
<name>A0A853BAS7_9PSEU</name>
<evidence type="ECO:0000313" key="6">
    <source>
        <dbReference type="EMBL" id="NYI92279.1"/>
    </source>
</evidence>
<protein>
    <submittedName>
        <fullName evidence="6">Succinate dehydrogenase/fumarate reductase flavoprotein subunit</fullName>
    </submittedName>
</protein>
<organism evidence="6 7">
    <name type="scientific">Amycolatopsis endophytica</name>
    <dbReference type="NCBI Taxonomy" id="860233"/>
    <lineage>
        <taxon>Bacteria</taxon>
        <taxon>Bacillati</taxon>
        <taxon>Actinomycetota</taxon>
        <taxon>Actinomycetes</taxon>
        <taxon>Pseudonocardiales</taxon>
        <taxon>Pseudonocardiaceae</taxon>
        <taxon>Amycolatopsis</taxon>
    </lineage>
</organism>
<comment type="caution">
    <text evidence="6">The sequence shown here is derived from an EMBL/GenBank/DDBJ whole genome shotgun (WGS) entry which is preliminary data.</text>
</comment>
<dbReference type="Gene3D" id="3.90.700.10">
    <property type="entry name" value="Succinate dehydrogenase/fumarate reductase flavoprotein, catalytic domain"/>
    <property type="match status" value="1"/>
</dbReference>
<dbReference type="PANTHER" id="PTHR43400:SF7">
    <property type="entry name" value="FAD-DEPENDENT OXIDOREDUCTASE 2 FAD BINDING DOMAIN-CONTAINING PROTEIN"/>
    <property type="match status" value="1"/>
</dbReference>
<evidence type="ECO:0000313" key="7">
    <source>
        <dbReference type="Proteomes" id="UP000549616"/>
    </source>
</evidence>
<dbReference type="InterPro" id="IPR003953">
    <property type="entry name" value="FAD-dep_OxRdtase_2_FAD-bd"/>
</dbReference>
<dbReference type="InterPro" id="IPR036188">
    <property type="entry name" value="FAD/NAD-bd_sf"/>
</dbReference>
<dbReference type="InterPro" id="IPR027477">
    <property type="entry name" value="Succ_DH/fumarate_Rdtase_cat_sf"/>
</dbReference>
<dbReference type="EMBL" id="JACCFK010000002">
    <property type="protein sequence ID" value="NYI92279.1"/>
    <property type="molecule type" value="Genomic_DNA"/>
</dbReference>
<dbReference type="Pfam" id="PF00890">
    <property type="entry name" value="FAD_binding_2"/>
    <property type="match status" value="1"/>
</dbReference>
<comment type="cofactor">
    <cofactor evidence="1">
        <name>FAD</name>
        <dbReference type="ChEBI" id="CHEBI:57692"/>
    </cofactor>
</comment>
<evidence type="ECO:0000256" key="3">
    <source>
        <dbReference type="ARBA" id="ARBA00022827"/>
    </source>
</evidence>
<dbReference type="SUPFAM" id="SSF51905">
    <property type="entry name" value="FAD/NAD(P)-binding domain"/>
    <property type="match status" value="1"/>
</dbReference>
<evidence type="ECO:0000256" key="1">
    <source>
        <dbReference type="ARBA" id="ARBA00001974"/>
    </source>
</evidence>
<reference evidence="6 7" key="1">
    <citation type="submission" date="2020-07" db="EMBL/GenBank/DDBJ databases">
        <title>Sequencing the genomes of 1000 actinobacteria strains.</title>
        <authorList>
            <person name="Klenk H.-P."/>
        </authorList>
    </citation>
    <scope>NUCLEOTIDE SEQUENCE [LARGE SCALE GENOMIC DNA]</scope>
    <source>
        <strain evidence="6 7">DSM 104006</strain>
    </source>
</reference>